<feature type="chain" id="PRO_5038486281" description="DUF4352 domain-containing protein" evidence="3">
    <location>
        <begin position="21"/>
        <end position="220"/>
    </location>
</feature>
<gene>
    <name evidence="5" type="ORF">CUC15_11655</name>
</gene>
<reference evidence="6" key="1">
    <citation type="submission" date="2017-11" db="EMBL/GenBank/DDBJ databases">
        <authorList>
            <person name="Zhu W."/>
        </authorList>
    </citation>
    <scope>NUCLEOTIDE SEQUENCE [LARGE SCALE GENOMIC DNA]</scope>
    <source>
        <strain evidence="6">160</strain>
    </source>
</reference>
<dbReference type="EMBL" id="CP024848">
    <property type="protein sequence ID" value="AXI09537.1"/>
    <property type="molecule type" value="Genomic_DNA"/>
</dbReference>
<evidence type="ECO:0000259" key="4">
    <source>
        <dbReference type="Pfam" id="PF11611"/>
    </source>
</evidence>
<keyword evidence="6" id="KW-1185">Reference proteome</keyword>
<evidence type="ECO:0000256" key="3">
    <source>
        <dbReference type="SAM" id="SignalP"/>
    </source>
</evidence>
<protein>
    <recommendedName>
        <fullName evidence="4">DUF4352 domain-containing protein</fullName>
    </recommendedName>
</protein>
<feature type="compositionally biased region" description="Acidic residues" evidence="2">
    <location>
        <begin position="27"/>
        <end position="40"/>
    </location>
</feature>
<dbReference type="KEGG" id="ocn:CUC15_11655"/>
<feature type="domain" description="DUF4352" evidence="4">
    <location>
        <begin position="88"/>
        <end position="199"/>
    </location>
</feature>
<accession>A0A345PHQ7</accession>
<dbReference type="Proteomes" id="UP000253908">
    <property type="component" value="Chromosome"/>
</dbReference>
<feature type="signal peptide" evidence="3">
    <location>
        <begin position="1"/>
        <end position="20"/>
    </location>
</feature>
<dbReference type="PROSITE" id="PS51257">
    <property type="entry name" value="PROKAR_LIPOPROTEIN"/>
    <property type="match status" value="1"/>
</dbReference>
<evidence type="ECO:0000313" key="5">
    <source>
        <dbReference type="EMBL" id="AXI09537.1"/>
    </source>
</evidence>
<sequence>MRQILIKISVLVILSILLVACNNKEDNEAEQSDTPVTEEESSSKETENELPEEESGEEEGSDTEDEAETDPSSANTDDLPDDQLGLGIGDTATIKNNFSEHEITLNSVEIKEQAGESTSELGNFVIVDLTVLNTGDEAITADSVFSSTNLASIDNSSGFPWYYLEGVAEEWPNEIPPGESQTGALLFDVEVSDQYILNIAEFLEGLSNQVSFEFTPEEAE</sequence>
<dbReference type="AlphaFoldDB" id="A0A345PHQ7"/>
<dbReference type="InterPro" id="IPR029050">
    <property type="entry name" value="Immunoprotect_excell_Ig-like"/>
</dbReference>
<keyword evidence="1 3" id="KW-0732">Signal</keyword>
<evidence type="ECO:0000313" key="6">
    <source>
        <dbReference type="Proteomes" id="UP000253908"/>
    </source>
</evidence>
<dbReference type="InterPro" id="IPR029051">
    <property type="entry name" value="DUF4352"/>
</dbReference>
<evidence type="ECO:0000256" key="1">
    <source>
        <dbReference type="ARBA" id="ARBA00022729"/>
    </source>
</evidence>
<dbReference type="RefSeq" id="WP_114916825.1">
    <property type="nucleotide sequence ID" value="NZ_CP024848.1"/>
</dbReference>
<feature type="compositionally biased region" description="Acidic residues" evidence="2">
    <location>
        <begin position="48"/>
        <end position="69"/>
    </location>
</feature>
<evidence type="ECO:0000256" key="2">
    <source>
        <dbReference type="SAM" id="MobiDB-lite"/>
    </source>
</evidence>
<feature type="region of interest" description="Disordered" evidence="2">
    <location>
        <begin position="26"/>
        <end position="90"/>
    </location>
</feature>
<dbReference type="Gene3D" id="2.60.40.1240">
    <property type="match status" value="1"/>
</dbReference>
<proteinExistence type="predicted"/>
<organism evidence="5 6">
    <name type="scientific">Oceanobacillus zhaokaii</name>
    <dbReference type="NCBI Taxonomy" id="2052660"/>
    <lineage>
        <taxon>Bacteria</taxon>
        <taxon>Bacillati</taxon>
        <taxon>Bacillota</taxon>
        <taxon>Bacilli</taxon>
        <taxon>Bacillales</taxon>
        <taxon>Bacillaceae</taxon>
        <taxon>Oceanobacillus</taxon>
    </lineage>
</organism>
<dbReference type="OrthoDB" id="2720783at2"/>
<name>A0A345PHQ7_9BACI</name>
<dbReference type="Pfam" id="PF11611">
    <property type="entry name" value="DUF4352"/>
    <property type="match status" value="1"/>
</dbReference>